<dbReference type="SUPFAM" id="SSF46785">
    <property type="entry name" value="Winged helix' DNA-binding domain"/>
    <property type="match status" value="1"/>
</dbReference>
<dbReference type="SMART" id="SM00345">
    <property type="entry name" value="HTH_GNTR"/>
    <property type="match status" value="1"/>
</dbReference>
<evidence type="ECO:0000256" key="3">
    <source>
        <dbReference type="ARBA" id="ARBA00023163"/>
    </source>
</evidence>
<evidence type="ECO:0000313" key="6">
    <source>
        <dbReference type="Proteomes" id="UP000243535"/>
    </source>
</evidence>
<dbReference type="PANTHER" id="PTHR43537">
    <property type="entry name" value="TRANSCRIPTIONAL REGULATOR, GNTR FAMILY"/>
    <property type="match status" value="1"/>
</dbReference>
<sequence>MLAAEQKRSLVDLAVNAMAQHIAEGTWPVGSRIPTEPALAETLGISRNTVREAVRVLLYAGLLEVRQGDGTYVRALTSPAEAMRVISRASLREHLEARALLEVATARLAAERCSDADLAAMETALSARMPVRSHEDLLESFIDLDLAFHLSIARACGNVALAELYQYFSQSVRRSLRVSLLDCSLPEPDHAAHAAIVEAIRARDPEAAAKAAAAITAPMLEALSGLLPTQDPLPKEC</sequence>
<reference evidence="6" key="1">
    <citation type="submission" date="2015-08" db="EMBL/GenBank/DDBJ databases">
        <authorList>
            <person name="Varghese N."/>
        </authorList>
    </citation>
    <scope>NUCLEOTIDE SEQUENCE [LARGE SCALE GENOMIC DNA]</scope>
    <source>
        <strain evidence="6">DSM 17901</strain>
    </source>
</reference>
<dbReference type="AlphaFoldDB" id="A0A0K6GRL9"/>
<dbReference type="InterPro" id="IPR000524">
    <property type="entry name" value="Tscrpt_reg_HTH_GntR"/>
</dbReference>
<evidence type="ECO:0000313" key="5">
    <source>
        <dbReference type="EMBL" id="CUA81375.1"/>
    </source>
</evidence>
<keyword evidence="3" id="KW-0804">Transcription</keyword>
<proteinExistence type="predicted"/>
<protein>
    <submittedName>
        <fullName evidence="5">Transcriptional regulator, GntR family</fullName>
    </submittedName>
</protein>
<evidence type="ECO:0000256" key="2">
    <source>
        <dbReference type="ARBA" id="ARBA00023125"/>
    </source>
</evidence>
<dbReference type="EMBL" id="CYHA01000001">
    <property type="protein sequence ID" value="CUA81375.1"/>
    <property type="molecule type" value="Genomic_DNA"/>
</dbReference>
<dbReference type="Proteomes" id="UP000243535">
    <property type="component" value="Unassembled WGS sequence"/>
</dbReference>
<dbReference type="InterPro" id="IPR008920">
    <property type="entry name" value="TF_FadR/GntR_C"/>
</dbReference>
<dbReference type="GO" id="GO:0003677">
    <property type="term" value="F:DNA binding"/>
    <property type="evidence" value="ECO:0007669"/>
    <property type="project" value="UniProtKB-KW"/>
</dbReference>
<dbReference type="PRINTS" id="PR00035">
    <property type="entry name" value="HTHGNTR"/>
</dbReference>
<accession>A0A0K6GRL9</accession>
<dbReference type="SMART" id="SM00895">
    <property type="entry name" value="FCD"/>
    <property type="match status" value="1"/>
</dbReference>
<dbReference type="InterPro" id="IPR036390">
    <property type="entry name" value="WH_DNA-bd_sf"/>
</dbReference>
<dbReference type="Gene3D" id="1.10.10.10">
    <property type="entry name" value="Winged helix-like DNA-binding domain superfamily/Winged helix DNA-binding domain"/>
    <property type="match status" value="1"/>
</dbReference>
<dbReference type="RefSeq" id="WP_055433405.1">
    <property type="nucleotide sequence ID" value="NZ_CYHA01000001.1"/>
</dbReference>
<dbReference type="InterPro" id="IPR036388">
    <property type="entry name" value="WH-like_DNA-bd_sf"/>
</dbReference>
<dbReference type="STRING" id="375574.GCA_001418035_00017"/>
<name>A0A0K6GRL9_9NEIS</name>
<dbReference type="InterPro" id="IPR011711">
    <property type="entry name" value="GntR_C"/>
</dbReference>
<dbReference type="OrthoDB" id="5450856at2"/>
<keyword evidence="1" id="KW-0805">Transcription regulation</keyword>
<evidence type="ECO:0000259" key="4">
    <source>
        <dbReference type="PROSITE" id="PS50949"/>
    </source>
</evidence>
<dbReference type="Pfam" id="PF00392">
    <property type="entry name" value="GntR"/>
    <property type="match status" value="1"/>
</dbReference>
<dbReference type="Pfam" id="PF07729">
    <property type="entry name" value="FCD"/>
    <property type="match status" value="1"/>
</dbReference>
<keyword evidence="2" id="KW-0238">DNA-binding</keyword>
<dbReference type="PROSITE" id="PS50949">
    <property type="entry name" value="HTH_GNTR"/>
    <property type="match status" value="1"/>
</dbReference>
<gene>
    <name evidence="5" type="ORF">Ga0061063_0217</name>
</gene>
<dbReference type="CDD" id="cd07377">
    <property type="entry name" value="WHTH_GntR"/>
    <property type="match status" value="1"/>
</dbReference>
<keyword evidence="6" id="KW-1185">Reference proteome</keyword>
<dbReference type="Gene3D" id="1.20.120.530">
    <property type="entry name" value="GntR ligand-binding domain-like"/>
    <property type="match status" value="1"/>
</dbReference>
<dbReference type="PANTHER" id="PTHR43537:SF51">
    <property type="entry name" value="HTH-TYPE TRANSCRIPTIONAL REGULATOR LGOR-RELATED"/>
    <property type="match status" value="1"/>
</dbReference>
<evidence type="ECO:0000256" key="1">
    <source>
        <dbReference type="ARBA" id="ARBA00023015"/>
    </source>
</evidence>
<organism evidence="5 6">
    <name type="scientific">Gulbenkiania indica</name>
    <dbReference type="NCBI Taxonomy" id="375574"/>
    <lineage>
        <taxon>Bacteria</taxon>
        <taxon>Pseudomonadati</taxon>
        <taxon>Pseudomonadota</taxon>
        <taxon>Betaproteobacteria</taxon>
        <taxon>Neisseriales</taxon>
        <taxon>Chromobacteriaceae</taxon>
        <taxon>Gulbenkiania</taxon>
    </lineage>
</organism>
<feature type="domain" description="HTH gntR-type" evidence="4">
    <location>
        <begin position="8"/>
        <end position="76"/>
    </location>
</feature>
<dbReference type="SUPFAM" id="SSF48008">
    <property type="entry name" value="GntR ligand-binding domain-like"/>
    <property type="match status" value="1"/>
</dbReference>
<dbReference type="GO" id="GO:0003700">
    <property type="term" value="F:DNA-binding transcription factor activity"/>
    <property type="evidence" value="ECO:0007669"/>
    <property type="project" value="InterPro"/>
</dbReference>